<evidence type="ECO:0000313" key="3">
    <source>
        <dbReference type="EMBL" id="KAL3766243.1"/>
    </source>
</evidence>
<evidence type="ECO:0000313" key="4">
    <source>
        <dbReference type="Proteomes" id="UP001530400"/>
    </source>
</evidence>
<feature type="region of interest" description="Disordered" evidence="1">
    <location>
        <begin position="250"/>
        <end position="271"/>
    </location>
</feature>
<dbReference type="SUPFAM" id="SSF53927">
    <property type="entry name" value="Cytidine deaminase-like"/>
    <property type="match status" value="1"/>
</dbReference>
<feature type="domain" description="CMP/dCMP-type deaminase" evidence="2">
    <location>
        <begin position="274"/>
        <end position="420"/>
    </location>
</feature>
<sequence length="446" mass="49353">MAETKQNPTTTISQSHLQGLLHVASLTNTELFPIVVATINKYTRSVQPKEKGSKENNGWKDIALRVAIDVAKGQEKCCCQDCWIERYQQLSTYVSSGEKLSFADALKCLNCEECSKQRLQNALDAINALDPTDIVSHWLDWSGPVHILPTDIVSHVTIPQVAGLVRISTHLTGLNDSTSLQVKALSCLVKLMPQIENDAPRDIFLAVQKPILQQLSWDVLMQSGIKFANSESEHEFKSLLNQSFECEAEGDTDSHHAGIKRKRSDEDNIQSTDDINRSTIHYLLEAAHLARKGIVRAKHGAVIYISTSLGTTKVIGRGWNHDHILNKNSKNNQKNKLNLHSEVHAVANAIQLHGEDTCFEHLFPKATIVIVELSSDYGYESSHPCPKCDPMLRAVGIPKVIHSTPDGKVVELNLGKGNLEFLKNENVKVALGAACSELNVVCKRLL</sequence>
<dbReference type="AlphaFoldDB" id="A0ABD3MR36"/>
<keyword evidence="4" id="KW-1185">Reference proteome</keyword>
<dbReference type="Gene3D" id="3.40.140.10">
    <property type="entry name" value="Cytidine Deaminase, domain 2"/>
    <property type="match status" value="1"/>
</dbReference>
<protein>
    <recommendedName>
        <fullName evidence="2">CMP/dCMP-type deaminase domain-containing protein</fullName>
    </recommendedName>
</protein>
<dbReference type="InterPro" id="IPR002125">
    <property type="entry name" value="CMP_dCMP_dom"/>
</dbReference>
<reference evidence="3 4" key="1">
    <citation type="submission" date="2024-10" db="EMBL/GenBank/DDBJ databases">
        <title>Updated reference genomes for cyclostephanoid diatoms.</title>
        <authorList>
            <person name="Roberts W.R."/>
            <person name="Alverson A.J."/>
        </authorList>
    </citation>
    <scope>NUCLEOTIDE SEQUENCE [LARGE SCALE GENOMIC DNA]</scope>
    <source>
        <strain evidence="3 4">AJA010-31</strain>
    </source>
</reference>
<dbReference type="EMBL" id="JALLPJ020001388">
    <property type="protein sequence ID" value="KAL3766243.1"/>
    <property type="molecule type" value="Genomic_DNA"/>
</dbReference>
<evidence type="ECO:0000259" key="2">
    <source>
        <dbReference type="PROSITE" id="PS51747"/>
    </source>
</evidence>
<dbReference type="InterPro" id="IPR016193">
    <property type="entry name" value="Cytidine_deaminase-like"/>
</dbReference>
<dbReference type="Proteomes" id="UP001530400">
    <property type="component" value="Unassembled WGS sequence"/>
</dbReference>
<organism evidence="3 4">
    <name type="scientific">Cyclotella atomus</name>
    <dbReference type="NCBI Taxonomy" id="382360"/>
    <lineage>
        <taxon>Eukaryota</taxon>
        <taxon>Sar</taxon>
        <taxon>Stramenopiles</taxon>
        <taxon>Ochrophyta</taxon>
        <taxon>Bacillariophyta</taxon>
        <taxon>Coscinodiscophyceae</taxon>
        <taxon>Thalassiosirophycidae</taxon>
        <taxon>Stephanodiscales</taxon>
        <taxon>Stephanodiscaceae</taxon>
        <taxon>Cyclotella</taxon>
    </lineage>
</organism>
<accession>A0ABD3MR36</accession>
<dbReference type="PROSITE" id="PS51747">
    <property type="entry name" value="CYT_DCMP_DEAMINASES_2"/>
    <property type="match status" value="1"/>
</dbReference>
<gene>
    <name evidence="3" type="ORF">ACHAWO_012245</name>
</gene>
<proteinExistence type="predicted"/>
<comment type="caution">
    <text evidence="3">The sequence shown here is derived from an EMBL/GenBank/DDBJ whole genome shotgun (WGS) entry which is preliminary data.</text>
</comment>
<evidence type="ECO:0000256" key="1">
    <source>
        <dbReference type="SAM" id="MobiDB-lite"/>
    </source>
</evidence>
<name>A0ABD3MR36_9STRA</name>